<name>A0ABM7XHM7_THEBO</name>
<evidence type="ECO:0000313" key="2">
    <source>
        <dbReference type="Proteomes" id="UP000831120"/>
    </source>
</evidence>
<organism evidence="1 2">
    <name type="scientific">Thermus brockianus</name>
    <dbReference type="NCBI Taxonomy" id="56956"/>
    <lineage>
        <taxon>Bacteria</taxon>
        <taxon>Thermotogati</taxon>
        <taxon>Deinococcota</taxon>
        <taxon>Deinococci</taxon>
        <taxon>Thermales</taxon>
        <taxon>Thermaceae</taxon>
        <taxon>Thermus</taxon>
    </lineage>
</organism>
<gene>
    <name evidence="1" type="ORF">TbrSNM41_05320</name>
</gene>
<sequence>MSPIPTRTYKRGSTYGVELRLAPGPRSMGDTGDGSYLTLYGYAWAGLLDRVERRFRLFQAQVPGEGPWPLHDPRGLEVAVWVEVEVPPLPHPVEEIRHLALAFDQAARHVVAYEREGEVWVRQWDPVGHVFVQRGPIPGVDPVLIQDATVGYYPPDSDVLLFHLSPDRTSLVMRVQRELYATAHTIQTFDQPVVLDQAVALPYQVELLGSFLDNLEATGYVIQSELYPVYLAEVAASNTLAPPTSWDYIPIVIVQDTGTEGAGTGQFTAPTDWNYIPIVIVHNVSETASTGDFGAPVAWDYIPAVIVKDLGVEPASACQFAAPTSWNYQLAVIVYNGGTDTAGQAAFAAPVSWSYDPV</sequence>
<keyword evidence="2" id="KW-1185">Reference proteome</keyword>
<accession>A0ABM7XHM7</accession>
<proteinExistence type="predicted"/>
<evidence type="ECO:0000313" key="1">
    <source>
        <dbReference type="EMBL" id="BDG15798.1"/>
    </source>
</evidence>
<dbReference type="Proteomes" id="UP000831120">
    <property type="component" value="Chromosome"/>
</dbReference>
<protein>
    <recommendedName>
        <fullName evidence="3">Minor tail protein</fullName>
    </recommendedName>
</protein>
<reference evidence="1 2" key="1">
    <citation type="journal article" date="2022" name="Microbiol. Resour. Announc.">
        <title>Complete Genome Sequences of Thermus Strains Isolated from Senami Hot Spring in Japan.</title>
        <authorList>
            <person name="Miyazaki K."/>
        </authorList>
    </citation>
    <scope>NUCLEOTIDE SEQUENCE [LARGE SCALE GENOMIC DNA]</scope>
    <source>
        <strain evidence="1 2">SNM4-1</strain>
    </source>
</reference>
<dbReference type="EMBL" id="AP025593">
    <property type="protein sequence ID" value="BDG15798.1"/>
    <property type="molecule type" value="Genomic_DNA"/>
</dbReference>
<dbReference type="RefSeq" id="WP_244363299.1">
    <property type="nucleotide sequence ID" value="NZ_AP025593.1"/>
</dbReference>
<evidence type="ECO:0008006" key="3">
    <source>
        <dbReference type="Google" id="ProtNLM"/>
    </source>
</evidence>